<dbReference type="Proteomes" id="UP000831701">
    <property type="component" value="Chromosome 11"/>
</dbReference>
<keyword evidence="2" id="KW-1185">Reference proteome</keyword>
<name>A0ACB8WDI7_9TELE</name>
<comment type="caution">
    <text evidence="1">The sequence shown here is derived from an EMBL/GenBank/DDBJ whole genome shotgun (WGS) entry which is preliminary data.</text>
</comment>
<sequence length="748" mass="83746">MAAELGSYKQAHTSSPPLTLGNSRVVEGPAPLKELGSRAQAMRGGIGSSRPPATTATCKPHCTGPSWTFLRVVVSLLEGGPTSPFRAEPGRVPWAKTRPPGARLRAPTPGLAPGWGPDSEVVYRNRDGHVIKFNFAINETEVILSNSTFVAFKVAKYSLSADLKYALFAYDIKQIYIFENNIYYQSDVRSNSLRITSSGMEGVIFNGLSDWLYEEEILRSHLAHWWSPDGERLAFLTINDTLVPNMVLPQFTGNTYPRGQQYPYPMAGQTNPTVKLSVVNLFGATHTQELQPPDQLRHRDFYVSMVKWISNTHLAVRWLNRPQNASLLTVCDATIGVCLQRHEDFSATWLSRQGQEPLFSEDRSRFFLILPVKQGGQGDFHHITMFSKKLRSDKDEERHLTSGAWEVTKIVAYDENNQIVVSTLGLFPWRCLTCNLKERCSFFDADVSPDALNAILHCKAYFILENNLPLRAALETKKTIRTEILMITNDDFELPLKLIYPPDFSESFLYGLLLIVGSSPGEQAVTEEFRPDWDWVLVGSEQVIVARLDGRGSGFRGQRVSQQVRQGLGTVDVADQIAALECVTYLVKLPFIDRTRVGVFGEDYGGFLTLMMLKSTEKLIRCAAAQAPVIDWSMYASAFSERYLGSPSAEENKYQASRVLPNMKGLQGGTLFLAHGTADANVHFQHSAELIKHLIKIGANYTMQIYPDEGHFLSRRSRIQLTHSLIGYFKGCLLDASSLLDQQQRDDE</sequence>
<evidence type="ECO:0000313" key="1">
    <source>
        <dbReference type="EMBL" id="KAI3365819.1"/>
    </source>
</evidence>
<gene>
    <name evidence="1" type="ORF">L3Q82_000814</name>
</gene>
<organism evidence="1 2">
    <name type="scientific">Scortum barcoo</name>
    <name type="common">barcoo grunter</name>
    <dbReference type="NCBI Taxonomy" id="214431"/>
    <lineage>
        <taxon>Eukaryota</taxon>
        <taxon>Metazoa</taxon>
        <taxon>Chordata</taxon>
        <taxon>Craniata</taxon>
        <taxon>Vertebrata</taxon>
        <taxon>Euteleostomi</taxon>
        <taxon>Actinopterygii</taxon>
        <taxon>Neopterygii</taxon>
        <taxon>Teleostei</taxon>
        <taxon>Neoteleostei</taxon>
        <taxon>Acanthomorphata</taxon>
        <taxon>Eupercaria</taxon>
        <taxon>Centrarchiformes</taxon>
        <taxon>Terapontoidei</taxon>
        <taxon>Terapontidae</taxon>
        <taxon>Scortum</taxon>
    </lineage>
</organism>
<protein>
    <submittedName>
        <fullName evidence="1">Uncharacterized protein</fullName>
    </submittedName>
</protein>
<proteinExistence type="predicted"/>
<evidence type="ECO:0000313" key="2">
    <source>
        <dbReference type="Proteomes" id="UP000831701"/>
    </source>
</evidence>
<dbReference type="EMBL" id="CM041541">
    <property type="protein sequence ID" value="KAI3365819.1"/>
    <property type="molecule type" value="Genomic_DNA"/>
</dbReference>
<reference evidence="1" key="1">
    <citation type="submission" date="2022-04" db="EMBL/GenBank/DDBJ databases">
        <title>Jade perch genome.</title>
        <authorList>
            <person name="Chao B."/>
        </authorList>
    </citation>
    <scope>NUCLEOTIDE SEQUENCE</scope>
    <source>
        <strain evidence="1">CB-2022</strain>
    </source>
</reference>
<accession>A0ACB8WDI7</accession>